<dbReference type="AlphaFoldDB" id="A0A7C9DPK4"/>
<name>A0A7C9DPK4_OPUST</name>
<protein>
    <submittedName>
        <fullName evidence="1">Uncharacterized protein</fullName>
    </submittedName>
</protein>
<evidence type="ECO:0000313" key="1">
    <source>
        <dbReference type="EMBL" id="MBA4648022.1"/>
    </source>
</evidence>
<proteinExistence type="predicted"/>
<reference evidence="1" key="1">
    <citation type="journal article" date="2013" name="J. Plant Res.">
        <title>Effect of fungi and light on seed germination of three Opuntia species from semiarid lands of central Mexico.</title>
        <authorList>
            <person name="Delgado-Sanchez P."/>
            <person name="Jimenez-Bremont J.F."/>
            <person name="Guerrero-Gonzalez Mde L."/>
            <person name="Flores J."/>
        </authorList>
    </citation>
    <scope>NUCLEOTIDE SEQUENCE</scope>
    <source>
        <tissue evidence="1">Cladode</tissue>
    </source>
</reference>
<accession>A0A7C9DPK4</accession>
<reference evidence="1" key="2">
    <citation type="submission" date="2020-07" db="EMBL/GenBank/DDBJ databases">
        <authorList>
            <person name="Vera ALvarez R."/>
            <person name="Arias-Moreno D.M."/>
            <person name="Jimenez-Jacinto V."/>
            <person name="Jimenez-Bremont J.F."/>
            <person name="Swaminathan K."/>
            <person name="Moose S.P."/>
            <person name="Guerrero-Gonzalez M.L."/>
            <person name="Marino-Ramirez L."/>
            <person name="Landsman D."/>
            <person name="Rodriguez-Kessler M."/>
            <person name="Delgado-Sanchez P."/>
        </authorList>
    </citation>
    <scope>NUCLEOTIDE SEQUENCE</scope>
    <source>
        <tissue evidence="1">Cladode</tissue>
    </source>
</reference>
<dbReference type="EMBL" id="GISG01153354">
    <property type="protein sequence ID" value="MBA4648022.1"/>
    <property type="molecule type" value="Transcribed_RNA"/>
</dbReference>
<organism evidence="1">
    <name type="scientific">Opuntia streptacantha</name>
    <name type="common">Prickly pear cactus</name>
    <name type="synonym">Opuntia cardona</name>
    <dbReference type="NCBI Taxonomy" id="393608"/>
    <lineage>
        <taxon>Eukaryota</taxon>
        <taxon>Viridiplantae</taxon>
        <taxon>Streptophyta</taxon>
        <taxon>Embryophyta</taxon>
        <taxon>Tracheophyta</taxon>
        <taxon>Spermatophyta</taxon>
        <taxon>Magnoliopsida</taxon>
        <taxon>eudicotyledons</taxon>
        <taxon>Gunneridae</taxon>
        <taxon>Pentapetalae</taxon>
        <taxon>Caryophyllales</taxon>
        <taxon>Cactineae</taxon>
        <taxon>Cactaceae</taxon>
        <taxon>Opuntioideae</taxon>
        <taxon>Opuntia</taxon>
    </lineage>
</organism>
<sequence>MNLWRAETLKSDPPNQEPPLPPFLIPSRCTFPLVATCVISSNFSRSTKSNILGSALRLQIPIAFFFTISTDFFRIHNGKKLGDFVIFWLKSITSIHSTCCPCNVLDNVQCCVQYELGYQLNESSWMEMTSNIRQIKQRRNFCTSLTLVL</sequence>